<organism evidence="1 2">
    <name type="scientific">Trifolium medium</name>
    <dbReference type="NCBI Taxonomy" id="97028"/>
    <lineage>
        <taxon>Eukaryota</taxon>
        <taxon>Viridiplantae</taxon>
        <taxon>Streptophyta</taxon>
        <taxon>Embryophyta</taxon>
        <taxon>Tracheophyta</taxon>
        <taxon>Spermatophyta</taxon>
        <taxon>Magnoliopsida</taxon>
        <taxon>eudicotyledons</taxon>
        <taxon>Gunneridae</taxon>
        <taxon>Pentapetalae</taxon>
        <taxon>rosids</taxon>
        <taxon>fabids</taxon>
        <taxon>Fabales</taxon>
        <taxon>Fabaceae</taxon>
        <taxon>Papilionoideae</taxon>
        <taxon>50 kb inversion clade</taxon>
        <taxon>NPAAA clade</taxon>
        <taxon>Hologalegina</taxon>
        <taxon>IRL clade</taxon>
        <taxon>Trifolieae</taxon>
        <taxon>Trifolium</taxon>
    </lineage>
</organism>
<proteinExistence type="predicted"/>
<feature type="non-terminal residue" evidence="1">
    <location>
        <position position="1"/>
    </location>
</feature>
<evidence type="ECO:0000313" key="2">
    <source>
        <dbReference type="Proteomes" id="UP000265520"/>
    </source>
</evidence>
<comment type="caution">
    <text evidence="1">The sequence shown here is derived from an EMBL/GenBank/DDBJ whole genome shotgun (WGS) entry which is preliminary data.</text>
</comment>
<name>A0A392STM5_9FABA</name>
<dbReference type="EMBL" id="LXQA010443867">
    <property type="protein sequence ID" value="MCI52203.1"/>
    <property type="molecule type" value="Genomic_DNA"/>
</dbReference>
<keyword evidence="2" id="KW-1185">Reference proteome</keyword>
<dbReference type="Proteomes" id="UP000265520">
    <property type="component" value="Unassembled WGS sequence"/>
</dbReference>
<protein>
    <submittedName>
        <fullName evidence="1">Uncharacterized protein</fullName>
    </submittedName>
</protein>
<reference evidence="1 2" key="1">
    <citation type="journal article" date="2018" name="Front. Plant Sci.">
        <title>Red Clover (Trifolium pratense) and Zigzag Clover (T. medium) - A Picture of Genomic Similarities and Differences.</title>
        <authorList>
            <person name="Dluhosova J."/>
            <person name="Istvanek J."/>
            <person name="Nedelnik J."/>
            <person name="Repkova J."/>
        </authorList>
    </citation>
    <scope>NUCLEOTIDE SEQUENCE [LARGE SCALE GENOMIC DNA]</scope>
    <source>
        <strain evidence="2">cv. 10/8</strain>
        <tissue evidence="1">Leaf</tissue>
    </source>
</reference>
<dbReference type="AlphaFoldDB" id="A0A392STM5"/>
<sequence length="32" mass="3569">DADQITLGEAFTKIIPDISGVFQENYRLSNGR</sequence>
<evidence type="ECO:0000313" key="1">
    <source>
        <dbReference type="EMBL" id="MCI52203.1"/>
    </source>
</evidence>
<accession>A0A392STM5</accession>